<protein>
    <submittedName>
        <fullName evidence="1">Uncharacterized protein</fullName>
    </submittedName>
</protein>
<dbReference type="EMBL" id="NHTK01000341">
    <property type="protein sequence ID" value="PPR07770.1"/>
    <property type="molecule type" value="Genomic_DNA"/>
</dbReference>
<comment type="caution">
    <text evidence="1">The sequence shown here is derived from an EMBL/GenBank/DDBJ whole genome shotgun (WGS) entry which is preliminary data.</text>
</comment>
<sequence length="336" mass="38413">MIAQRDSDLVSLFTSSVVWLVNTAPNANMEFVRVYWIEVEGQMLWAKSDFFMAMHPRKRAALGLHSGKGSQTDPIRLGINFNVAQIKAFIEVFGKLQVSRQQSSQTLSLSKVLLSGRIARALHMEHFVMWLRDGFCMHGAHTAGENSNFVATVYRENALIYPMDFWCQLMIVNGVLPPIKALLFAKKRYIPEILGAAAYRILCIGGPKHEKLNAEDRMYISSVLSKHIRCGYHSLQTTWAILGRNVSMLIAPETDELSKHDHETCVGFWEYAWDELDQACDFPPYALVERYREFESKLDKSVFADECCRDCWKRGVSAISARRSSLVRSLHHHFDF</sequence>
<keyword evidence="2" id="KW-1185">Reference proteome</keyword>
<evidence type="ECO:0000313" key="1">
    <source>
        <dbReference type="EMBL" id="PPR07770.1"/>
    </source>
</evidence>
<dbReference type="AlphaFoldDB" id="A0A409YXP8"/>
<proteinExistence type="predicted"/>
<dbReference type="InParanoid" id="A0A409YXP8"/>
<reference evidence="1 2" key="1">
    <citation type="journal article" date="2018" name="Evol. Lett.">
        <title>Horizontal gene cluster transfer increased hallucinogenic mushroom diversity.</title>
        <authorList>
            <person name="Reynolds H.T."/>
            <person name="Vijayakumar V."/>
            <person name="Gluck-Thaler E."/>
            <person name="Korotkin H.B."/>
            <person name="Matheny P.B."/>
            <person name="Slot J.C."/>
        </authorList>
    </citation>
    <scope>NUCLEOTIDE SEQUENCE [LARGE SCALE GENOMIC DNA]</scope>
    <source>
        <strain evidence="1 2">2629</strain>
    </source>
</reference>
<gene>
    <name evidence="1" type="ORF">CVT24_003719</name>
</gene>
<organism evidence="1 2">
    <name type="scientific">Panaeolus cyanescens</name>
    <dbReference type="NCBI Taxonomy" id="181874"/>
    <lineage>
        <taxon>Eukaryota</taxon>
        <taxon>Fungi</taxon>
        <taxon>Dikarya</taxon>
        <taxon>Basidiomycota</taxon>
        <taxon>Agaricomycotina</taxon>
        <taxon>Agaricomycetes</taxon>
        <taxon>Agaricomycetidae</taxon>
        <taxon>Agaricales</taxon>
        <taxon>Agaricineae</taxon>
        <taxon>Galeropsidaceae</taxon>
        <taxon>Panaeolus</taxon>
    </lineage>
</organism>
<dbReference type="OrthoDB" id="10416074at2759"/>
<dbReference type="Proteomes" id="UP000284842">
    <property type="component" value="Unassembled WGS sequence"/>
</dbReference>
<name>A0A409YXP8_9AGAR</name>
<evidence type="ECO:0000313" key="2">
    <source>
        <dbReference type="Proteomes" id="UP000284842"/>
    </source>
</evidence>
<accession>A0A409YXP8</accession>